<evidence type="ECO:0000313" key="2">
    <source>
        <dbReference type="Proteomes" id="UP001054837"/>
    </source>
</evidence>
<gene>
    <name evidence="1" type="ORF">CDAR_425431</name>
</gene>
<proteinExistence type="predicted"/>
<organism evidence="1 2">
    <name type="scientific">Caerostris darwini</name>
    <dbReference type="NCBI Taxonomy" id="1538125"/>
    <lineage>
        <taxon>Eukaryota</taxon>
        <taxon>Metazoa</taxon>
        <taxon>Ecdysozoa</taxon>
        <taxon>Arthropoda</taxon>
        <taxon>Chelicerata</taxon>
        <taxon>Arachnida</taxon>
        <taxon>Araneae</taxon>
        <taxon>Araneomorphae</taxon>
        <taxon>Entelegynae</taxon>
        <taxon>Araneoidea</taxon>
        <taxon>Araneidae</taxon>
        <taxon>Caerostris</taxon>
    </lineage>
</organism>
<dbReference type="AlphaFoldDB" id="A0AAV4NYQ2"/>
<comment type="caution">
    <text evidence="1">The sequence shown here is derived from an EMBL/GenBank/DDBJ whole genome shotgun (WGS) entry which is preliminary data.</text>
</comment>
<sequence>MRIDSCVNNTITILSLKDIWIIYIESGRFLPTSKETSQNQEDSACKTDPDKNAFEKLVEEEMIIEEGSIMVRPGKESIKMINLFHRCSDTY</sequence>
<keyword evidence="2" id="KW-1185">Reference proteome</keyword>
<evidence type="ECO:0000313" key="1">
    <source>
        <dbReference type="EMBL" id="GIX90025.1"/>
    </source>
</evidence>
<reference evidence="1 2" key="1">
    <citation type="submission" date="2021-06" db="EMBL/GenBank/DDBJ databases">
        <title>Caerostris darwini draft genome.</title>
        <authorList>
            <person name="Kono N."/>
            <person name="Arakawa K."/>
        </authorList>
    </citation>
    <scope>NUCLEOTIDE SEQUENCE [LARGE SCALE GENOMIC DNA]</scope>
</reference>
<dbReference type="Proteomes" id="UP001054837">
    <property type="component" value="Unassembled WGS sequence"/>
</dbReference>
<name>A0AAV4NYQ2_9ARAC</name>
<protein>
    <submittedName>
        <fullName evidence="1">Uncharacterized protein</fullName>
    </submittedName>
</protein>
<dbReference type="EMBL" id="BPLQ01002214">
    <property type="protein sequence ID" value="GIX90025.1"/>
    <property type="molecule type" value="Genomic_DNA"/>
</dbReference>
<accession>A0AAV4NYQ2</accession>